<dbReference type="Pfam" id="PF05939">
    <property type="entry name" value="Phage_min_tail"/>
    <property type="match status" value="1"/>
</dbReference>
<organism evidence="1 2">
    <name type="scientific">Alcaligenes xylosoxydans xylosoxydans</name>
    <name type="common">Achromobacter xylosoxidans</name>
    <dbReference type="NCBI Taxonomy" id="85698"/>
    <lineage>
        <taxon>Bacteria</taxon>
        <taxon>Pseudomonadati</taxon>
        <taxon>Pseudomonadota</taxon>
        <taxon>Betaproteobacteria</taxon>
        <taxon>Burkholderiales</taxon>
        <taxon>Alcaligenaceae</taxon>
        <taxon>Achromobacter</taxon>
    </lineage>
</organism>
<protein>
    <submittedName>
        <fullName evidence="1">Phage tail protein</fullName>
    </submittedName>
</protein>
<dbReference type="AlphaFoldDB" id="A0A1R1JQQ0"/>
<reference evidence="1 2" key="1">
    <citation type="submission" date="2016-09" db="EMBL/GenBank/DDBJ databases">
        <title>Phylogenomics of Achromobacter.</title>
        <authorList>
            <person name="Jeukens J."/>
            <person name="Freschi L."/>
            <person name="Vincent A.T."/>
            <person name="Emond-Rheault J.-G."/>
            <person name="Kukavica-Ibrulj I."/>
            <person name="Charette S.J."/>
            <person name="Levesque R.C."/>
        </authorList>
    </citation>
    <scope>NUCLEOTIDE SEQUENCE [LARGE SCALE GENOMIC DNA]</scope>
    <source>
        <strain evidence="1 2">AUS488</strain>
    </source>
</reference>
<proteinExistence type="predicted"/>
<gene>
    <name evidence="1" type="ORF">BIZ92_12050</name>
</gene>
<dbReference type="RefSeq" id="WP_054446739.1">
    <property type="nucleotide sequence ID" value="NZ_AP028040.1"/>
</dbReference>
<evidence type="ECO:0000313" key="1">
    <source>
        <dbReference type="EMBL" id="OMG83438.1"/>
    </source>
</evidence>
<accession>A0A1R1JQQ0</accession>
<dbReference type="EMBL" id="MJMN01000024">
    <property type="protein sequence ID" value="OMG83438.1"/>
    <property type="molecule type" value="Genomic_DNA"/>
</dbReference>
<comment type="caution">
    <text evidence="1">The sequence shown here is derived from an EMBL/GenBank/DDBJ whole genome shotgun (WGS) entry which is preliminary data.</text>
</comment>
<sequence length="112" mass="12965">MAIEVFNWSPRPNPVGTLKDRTLRVQFGDGYEQEAADGIHAATQSWPLEFVGREAYVRPILEFVKRHAGYRAFFWTPPMGDQGYYKAREVRLRAMEGDMFALSFTMDQVFKP</sequence>
<evidence type="ECO:0000313" key="2">
    <source>
        <dbReference type="Proteomes" id="UP000187251"/>
    </source>
</evidence>
<dbReference type="InterPro" id="IPR010265">
    <property type="entry name" value="Phage_lambda_TipM"/>
</dbReference>
<dbReference type="Proteomes" id="UP000187251">
    <property type="component" value="Unassembled WGS sequence"/>
</dbReference>
<name>A0A1R1JQQ0_ALCXX</name>